<keyword evidence="2" id="KW-0614">Plasmid</keyword>
<dbReference type="InterPro" id="IPR041698">
    <property type="entry name" value="Methyltransf_25"/>
</dbReference>
<dbReference type="Pfam" id="PF13649">
    <property type="entry name" value="Methyltransf_25"/>
    <property type="match status" value="1"/>
</dbReference>
<dbReference type="SUPFAM" id="SSF53335">
    <property type="entry name" value="S-adenosyl-L-methionine-dependent methyltransferases"/>
    <property type="match status" value="1"/>
</dbReference>
<dbReference type="GO" id="GO:0032259">
    <property type="term" value="P:methylation"/>
    <property type="evidence" value="ECO:0007669"/>
    <property type="project" value="UniProtKB-KW"/>
</dbReference>
<proteinExistence type="predicted"/>
<accession>A0A7H8N001</accession>
<dbReference type="GeneID" id="87636366"/>
<dbReference type="InterPro" id="IPR029063">
    <property type="entry name" value="SAM-dependent_MTases_sf"/>
</dbReference>
<organism evidence="2 3">
    <name type="scientific">Streptomyces microflavus</name>
    <name type="common">Streptomyces lipmanii</name>
    <dbReference type="NCBI Taxonomy" id="1919"/>
    <lineage>
        <taxon>Bacteria</taxon>
        <taxon>Bacillati</taxon>
        <taxon>Actinomycetota</taxon>
        <taxon>Actinomycetes</taxon>
        <taxon>Kitasatosporales</taxon>
        <taxon>Streptomycetaceae</taxon>
        <taxon>Streptomyces</taxon>
    </lineage>
</organism>
<feature type="domain" description="Methyltransferase" evidence="1">
    <location>
        <begin position="47"/>
        <end position="143"/>
    </location>
</feature>
<keyword evidence="2" id="KW-0808">Transferase</keyword>
<gene>
    <name evidence="2" type="ORF">HUT09_34370</name>
</gene>
<evidence type="ECO:0000259" key="1">
    <source>
        <dbReference type="Pfam" id="PF13649"/>
    </source>
</evidence>
<dbReference type="CDD" id="cd02440">
    <property type="entry name" value="AdoMet_MTases"/>
    <property type="match status" value="1"/>
</dbReference>
<dbReference type="Gene3D" id="3.40.50.150">
    <property type="entry name" value="Vaccinia Virus protein VP39"/>
    <property type="match status" value="1"/>
</dbReference>
<geneLocation type="plasmid" evidence="2 3">
    <name>unnamed1</name>
</geneLocation>
<dbReference type="PANTHER" id="PTHR42912:SF93">
    <property type="entry name" value="N6-ADENOSINE-METHYLTRANSFERASE TMT1A"/>
    <property type="match status" value="1"/>
</dbReference>
<dbReference type="RefSeq" id="WP_176145595.1">
    <property type="nucleotide sequence ID" value="NZ_CP054927.1"/>
</dbReference>
<dbReference type="PANTHER" id="PTHR42912">
    <property type="entry name" value="METHYLTRANSFERASE"/>
    <property type="match status" value="1"/>
</dbReference>
<evidence type="ECO:0000313" key="3">
    <source>
        <dbReference type="Proteomes" id="UP000509345"/>
    </source>
</evidence>
<dbReference type="AlphaFoldDB" id="A0A7H8N001"/>
<keyword evidence="2" id="KW-0489">Methyltransferase</keyword>
<sequence length="248" mass="27023">MTTSTHWQSTPSIADGFDAYDDLPERLIGYPAVFRALGIGTPTVRKVLDYGCGPGKVANRVTEVCADVRVVAADISPRMLEIAQSLRPHPRIDYRQIDSGKLTFLTDDSIDAAMSTYVFINVGEVPVLQEIAAEVHRVLRPGGRYAVLDTNPATTGIRFATFRSGEPGRTYAPGDRRQVLLDQPGGGEPLELIDHHWPRQTYLDVLTEAGFTDLAVEEPLLTDPSALPGPNPAETAHPPFHIVTGVKQ</sequence>
<name>A0A7H8N001_STRMI</name>
<dbReference type="GO" id="GO:0008168">
    <property type="term" value="F:methyltransferase activity"/>
    <property type="evidence" value="ECO:0007669"/>
    <property type="project" value="UniProtKB-KW"/>
</dbReference>
<protein>
    <submittedName>
        <fullName evidence="2">Methyltransferase domain-containing protein</fullName>
    </submittedName>
</protein>
<dbReference type="EMBL" id="CP054927">
    <property type="protein sequence ID" value="QKW47691.1"/>
    <property type="molecule type" value="Genomic_DNA"/>
</dbReference>
<dbReference type="InterPro" id="IPR050508">
    <property type="entry name" value="Methyltransf_Superfamily"/>
</dbReference>
<dbReference type="Proteomes" id="UP000509345">
    <property type="component" value="Plasmid unnamed1"/>
</dbReference>
<evidence type="ECO:0000313" key="2">
    <source>
        <dbReference type="EMBL" id="QKW47691.1"/>
    </source>
</evidence>
<reference evidence="2 3" key="1">
    <citation type="submission" date="2020-06" db="EMBL/GenBank/DDBJ databases">
        <title>Genome mining for natural products.</title>
        <authorList>
            <person name="Zhang B."/>
            <person name="Shi J."/>
            <person name="Ge H."/>
        </authorList>
    </citation>
    <scope>NUCLEOTIDE SEQUENCE [LARGE SCALE GENOMIC DNA]</scope>
    <source>
        <strain evidence="2 3">NA06532</strain>
        <plasmid evidence="2 3">unnamed1</plasmid>
    </source>
</reference>